<organism evidence="1 2">
    <name type="scientific">Symbiodinium pilosum</name>
    <name type="common">Dinoflagellate</name>
    <dbReference type="NCBI Taxonomy" id="2952"/>
    <lineage>
        <taxon>Eukaryota</taxon>
        <taxon>Sar</taxon>
        <taxon>Alveolata</taxon>
        <taxon>Dinophyceae</taxon>
        <taxon>Suessiales</taxon>
        <taxon>Symbiodiniaceae</taxon>
        <taxon>Symbiodinium</taxon>
    </lineage>
</organism>
<keyword evidence="2" id="KW-1185">Reference proteome</keyword>
<reference evidence="1" key="1">
    <citation type="submission" date="2021-02" db="EMBL/GenBank/DDBJ databases">
        <authorList>
            <person name="Dougan E. K."/>
            <person name="Rhodes N."/>
            <person name="Thang M."/>
            <person name="Chan C."/>
        </authorList>
    </citation>
    <scope>NUCLEOTIDE SEQUENCE</scope>
</reference>
<sequence>GLSVQKAAAISAAFVEDGCARKAARQLASSSRQRDFWRWVKLPWKQYVVKLPLLAKGTKDRRVVEEDVAINLPSDFIHEMHRRLAFDVSIFGPGGEGSLTQYWQGEDEEWLERIGLQDTDFATTIPLFFHEDGVPSFKDESFSFWSWSALSELGSWQSRTCVVGLASSRVLPATRRRIAEVLAWDLHTLRQGHWDNVFSFFSALVLK</sequence>
<gene>
    <name evidence="1" type="ORF">SPIL2461_LOCUS10222</name>
</gene>
<dbReference type="OrthoDB" id="417720at2759"/>
<dbReference type="EMBL" id="CAJNIZ010018712">
    <property type="protein sequence ID" value="CAE7414697.1"/>
    <property type="molecule type" value="Genomic_DNA"/>
</dbReference>
<evidence type="ECO:0000313" key="1">
    <source>
        <dbReference type="EMBL" id="CAE7414697.1"/>
    </source>
</evidence>
<evidence type="ECO:0000313" key="2">
    <source>
        <dbReference type="Proteomes" id="UP000649617"/>
    </source>
</evidence>
<dbReference type="Proteomes" id="UP000649617">
    <property type="component" value="Unassembled WGS sequence"/>
</dbReference>
<name>A0A812R2L1_SYMPI</name>
<accession>A0A812R2L1</accession>
<feature type="non-terminal residue" evidence="1">
    <location>
        <position position="1"/>
    </location>
</feature>
<proteinExistence type="predicted"/>
<comment type="caution">
    <text evidence="1">The sequence shown here is derived from an EMBL/GenBank/DDBJ whole genome shotgun (WGS) entry which is preliminary data.</text>
</comment>
<protein>
    <submittedName>
        <fullName evidence="1">Uncharacterized protein</fullName>
    </submittedName>
</protein>
<dbReference type="AlphaFoldDB" id="A0A812R2L1"/>